<dbReference type="Pfam" id="PF00106">
    <property type="entry name" value="adh_short"/>
    <property type="match status" value="1"/>
</dbReference>
<dbReference type="PANTHER" id="PTHR44269:SF1">
    <property type="entry name" value="DEHYDROGENASE_REDUCTASE SDR FAMILY MEMBER 7"/>
    <property type="match status" value="1"/>
</dbReference>
<dbReference type="PRINTS" id="PR00080">
    <property type="entry name" value="SDRFAMILY"/>
</dbReference>
<dbReference type="InterPro" id="IPR020904">
    <property type="entry name" value="Sc_DH/Rdtase_CS"/>
</dbReference>
<comment type="similarity">
    <text evidence="2">Belongs to the short-chain dehydrogenases/reductases (SDR) family.</text>
</comment>
<dbReference type="InterPro" id="IPR036291">
    <property type="entry name" value="NAD(P)-bd_dom_sf"/>
</dbReference>
<evidence type="ECO:0000256" key="2">
    <source>
        <dbReference type="RuleBase" id="RU000363"/>
    </source>
</evidence>
<dbReference type="EMBL" id="JAZGQO010000007">
    <property type="protein sequence ID" value="KAK6181170.1"/>
    <property type="molecule type" value="Genomic_DNA"/>
</dbReference>
<dbReference type="Gene3D" id="3.40.50.720">
    <property type="entry name" value="NAD(P)-binding Rossmann-like Domain"/>
    <property type="match status" value="1"/>
</dbReference>
<dbReference type="GO" id="GO:0016491">
    <property type="term" value="F:oxidoreductase activity"/>
    <property type="evidence" value="ECO:0007669"/>
    <property type="project" value="UniProtKB-KW"/>
</dbReference>
<dbReference type="InterPro" id="IPR002347">
    <property type="entry name" value="SDR_fam"/>
</dbReference>
<dbReference type="PROSITE" id="PS00061">
    <property type="entry name" value="ADH_SHORT"/>
    <property type="match status" value="1"/>
</dbReference>
<evidence type="ECO:0000313" key="4">
    <source>
        <dbReference type="Proteomes" id="UP001347796"/>
    </source>
</evidence>
<organism evidence="3 4">
    <name type="scientific">Patella caerulea</name>
    <name type="common">Rayed Mediterranean limpet</name>
    <dbReference type="NCBI Taxonomy" id="87958"/>
    <lineage>
        <taxon>Eukaryota</taxon>
        <taxon>Metazoa</taxon>
        <taxon>Spiralia</taxon>
        <taxon>Lophotrochozoa</taxon>
        <taxon>Mollusca</taxon>
        <taxon>Gastropoda</taxon>
        <taxon>Patellogastropoda</taxon>
        <taxon>Patelloidea</taxon>
        <taxon>Patellidae</taxon>
        <taxon>Patella</taxon>
    </lineage>
</organism>
<evidence type="ECO:0000313" key="3">
    <source>
        <dbReference type="EMBL" id="KAK6181170.1"/>
    </source>
</evidence>
<accession>A0AAN8Q2L3</accession>
<proteinExistence type="inferred from homology"/>
<dbReference type="InterPro" id="IPR053011">
    <property type="entry name" value="SDR_family_member_7"/>
</dbReference>
<protein>
    <recommendedName>
        <fullName evidence="5">Dehydrogenase/reductase SDR family member 7</fullName>
    </recommendedName>
</protein>
<reference evidence="3 4" key="1">
    <citation type="submission" date="2024-01" db="EMBL/GenBank/DDBJ databases">
        <title>The genome of the rayed Mediterranean limpet Patella caerulea (Linnaeus, 1758).</title>
        <authorList>
            <person name="Anh-Thu Weber A."/>
            <person name="Halstead-Nussloch G."/>
        </authorList>
    </citation>
    <scope>NUCLEOTIDE SEQUENCE [LARGE SCALE GENOMIC DNA]</scope>
    <source>
        <strain evidence="3">AATW-2023a</strain>
        <tissue evidence="3">Whole specimen</tissue>
    </source>
</reference>
<dbReference type="SUPFAM" id="SSF51735">
    <property type="entry name" value="NAD(P)-binding Rossmann-fold domains"/>
    <property type="match status" value="1"/>
</dbReference>
<dbReference type="Proteomes" id="UP001347796">
    <property type="component" value="Unassembled WGS sequence"/>
</dbReference>
<name>A0AAN8Q2L3_PATCE</name>
<evidence type="ECO:0008006" key="5">
    <source>
        <dbReference type="Google" id="ProtNLM"/>
    </source>
</evidence>
<gene>
    <name evidence="3" type="ORF">SNE40_009089</name>
</gene>
<dbReference type="PANTHER" id="PTHR44269">
    <property type="entry name" value="DEHYDROGENASE/REDUCTASE SDR FAMILY MEMBER 7-RELATED"/>
    <property type="match status" value="1"/>
</dbReference>
<keyword evidence="4" id="KW-1185">Reference proteome</keyword>
<keyword evidence="1" id="KW-0560">Oxidoreductase</keyword>
<dbReference type="PIRSF" id="PIRSF000126">
    <property type="entry name" value="11-beta-HSD1"/>
    <property type="match status" value="1"/>
</dbReference>
<comment type="caution">
    <text evidence="3">The sequence shown here is derived from an EMBL/GenBank/DDBJ whole genome shotgun (WGS) entry which is preliminary data.</text>
</comment>
<dbReference type="PRINTS" id="PR00081">
    <property type="entry name" value="GDHRDH"/>
</dbReference>
<sequence length="322" mass="35471">MFLLTVGIIIVILYVVVQLIRIIVSDCDLTLQYAQYMGTSTYTALAHKVVWITGASSGIGEYLAYELAQAGCKLVLSARREDELNRVKKQCLTSGPIKEEDILVLPLDLLKFDSHKDAVDKVLQNFSKIDVLVNNAGRSQRAAWIDTDIEVDRQMFELNVLGTLSLTKAVLPKMVEQKSGHIVVISSAAGKLGAPNSGSYTGSKHALHGYFESLRIESAPDNIEITMVCPGPIFSNILATAFTEENGKMLQGQMQQGEKRMSTSRCAALTATAIANKLDEVWISPQPVLIFMYLFQYMPSIARRIGVKMGVKGIKKLREGQQ</sequence>
<dbReference type="AlphaFoldDB" id="A0AAN8Q2L3"/>
<dbReference type="CDD" id="cd05332">
    <property type="entry name" value="11beta-HSD1_like_SDR_c"/>
    <property type="match status" value="1"/>
</dbReference>
<evidence type="ECO:0000256" key="1">
    <source>
        <dbReference type="ARBA" id="ARBA00023002"/>
    </source>
</evidence>